<name>A0ABR4D6X6_9PEZI</name>
<dbReference type="EMBL" id="JAZGUE010000005">
    <property type="protein sequence ID" value="KAL2266037.1"/>
    <property type="molecule type" value="Genomic_DNA"/>
</dbReference>
<protein>
    <recommendedName>
        <fullName evidence="3">RRM domain-containing protein</fullName>
    </recommendedName>
</protein>
<dbReference type="Pfam" id="PF00076">
    <property type="entry name" value="RRM_1"/>
    <property type="match status" value="1"/>
</dbReference>
<dbReference type="PANTHER" id="PTHR32343:SF10">
    <property type="entry name" value="RNA-BINDING REGION RNP-1 DOMAIN-CONTAINING PROTEIN"/>
    <property type="match status" value="1"/>
</dbReference>
<evidence type="ECO:0000313" key="4">
    <source>
        <dbReference type="EMBL" id="KAL2266037.1"/>
    </source>
</evidence>
<dbReference type="SUPFAM" id="SSF54928">
    <property type="entry name" value="RNA-binding domain, RBD"/>
    <property type="match status" value="1"/>
</dbReference>
<dbReference type="GeneID" id="98126627"/>
<evidence type="ECO:0000256" key="2">
    <source>
        <dbReference type="SAM" id="MobiDB-lite"/>
    </source>
</evidence>
<dbReference type="RefSeq" id="XP_070864764.1">
    <property type="nucleotide sequence ID" value="XM_071011983.1"/>
</dbReference>
<feature type="region of interest" description="Disordered" evidence="2">
    <location>
        <begin position="74"/>
        <end position="107"/>
    </location>
</feature>
<feature type="compositionally biased region" description="Polar residues" evidence="2">
    <location>
        <begin position="77"/>
        <end position="87"/>
    </location>
</feature>
<organism evidence="4 5">
    <name type="scientific">Remersonia thermophila</name>
    <dbReference type="NCBI Taxonomy" id="72144"/>
    <lineage>
        <taxon>Eukaryota</taxon>
        <taxon>Fungi</taxon>
        <taxon>Dikarya</taxon>
        <taxon>Ascomycota</taxon>
        <taxon>Pezizomycotina</taxon>
        <taxon>Sordariomycetes</taxon>
        <taxon>Sordariomycetidae</taxon>
        <taxon>Sordariales</taxon>
        <taxon>Sordariales incertae sedis</taxon>
        <taxon>Remersonia</taxon>
    </lineage>
</organism>
<dbReference type="Gene3D" id="3.30.70.330">
    <property type="match status" value="1"/>
</dbReference>
<feature type="region of interest" description="Disordered" evidence="2">
    <location>
        <begin position="251"/>
        <end position="284"/>
    </location>
</feature>
<keyword evidence="5" id="KW-1185">Reference proteome</keyword>
<sequence length="284" mass="30158">MATTVYVKNIGGQTSDSEIRDFFSFCGKITSINITQEASTKSATVVFEKDTAARTALLLNHTNLGGNEISVEAEGDLSTTSPPQDSTAAEPAADRSGSPVLSQEDKPPSRILAEVLAHGYLVAEQGLQTALALDEQHGLSARFVATIRKLDERTHATERARSADESYGLTRKAGTLLTGLGSYFEKARDTPTGKKIVEFYTAKQRQVQDIHNEARRLAELKKEETGGDLVKGLGLDKVGLDKVLGKFGVGQAQGQEAKKEGESVAGPAEAVPAAEAKEKPAASS</sequence>
<dbReference type="SMART" id="SM00360">
    <property type="entry name" value="RRM"/>
    <property type="match status" value="1"/>
</dbReference>
<keyword evidence="1" id="KW-0694">RNA-binding</keyword>
<feature type="domain" description="RRM" evidence="3">
    <location>
        <begin position="3"/>
        <end position="76"/>
    </location>
</feature>
<feature type="compositionally biased region" description="Basic and acidic residues" evidence="2">
    <location>
        <begin position="275"/>
        <end position="284"/>
    </location>
</feature>
<dbReference type="PANTHER" id="PTHR32343">
    <property type="entry name" value="SERINE/ARGININE-RICH SPLICING FACTOR"/>
    <property type="match status" value="1"/>
</dbReference>
<dbReference type="InterPro" id="IPR035979">
    <property type="entry name" value="RBD_domain_sf"/>
</dbReference>
<dbReference type="InterPro" id="IPR000504">
    <property type="entry name" value="RRM_dom"/>
</dbReference>
<gene>
    <name evidence="4" type="ORF">VTJ83DRAFT_5389</name>
</gene>
<reference evidence="4 5" key="1">
    <citation type="journal article" date="2024" name="Commun. Biol.">
        <title>Comparative genomic analysis of thermophilic fungi reveals convergent evolutionary adaptations and gene losses.</title>
        <authorList>
            <person name="Steindorff A.S."/>
            <person name="Aguilar-Pontes M.V."/>
            <person name="Robinson A.J."/>
            <person name="Andreopoulos B."/>
            <person name="LaButti K."/>
            <person name="Kuo A."/>
            <person name="Mondo S."/>
            <person name="Riley R."/>
            <person name="Otillar R."/>
            <person name="Haridas S."/>
            <person name="Lipzen A."/>
            <person name="Grimwood J."/>
            <person name="Schmutz J."/>
            <person name="Clum A."/>
            <person name="Reid I.D."/>
            <person name="Moisan M.C."/>
            <person name="Butler G."/>
            <person name="Nguyen T.T.M."/>
            <person name="Dewar K."/>
            <person name="Conant G."/>
            <person name="Drula E."/>
            <person name="Henrissat B."/>
            <person name="Hansel C."/>
            <person name="Singer S."/>
            <person name="Hutchinson M.I."/>
            <person name="de Vries R.P."/>
            <person name="Natvig D.O."/>
            <person name="Powell A.J."/>
            <person name="Tsang A."/>
            <person name="Grigoriev I.V."/>
        </authorList>
    </citation>
    <scope>NUCLEOTIDE SEQUENCE [LARGE SCALE GENOMIC DNA]</scope>
    <source>
        <strain evidence="4 5">ATCC 22073</strain>
    </source>
</reference>
<dbReference type="InterPro" id="IPR012677">
    <property type="entry name" value="Nucleotide-bd_a/b_plait_sf"/>
</dbReference>
<proteinExistence type="predicted"/>
<accession>A0ABR4D6X6</accession>
<dbReference type="Proteomes" id="UP001600064">
    <property type="component" value="Unassembled WGS sequence"/>
</dbReference>
<feature type="compositionally biased region" description="Low complexity" evidence="2">
    <location>
        <begin position="263"/>
        <end position="274"/>
    </location>
</feature>
<evidence type="ECO:0000259" key="3">
    <source>
        <dbReference type="PROSITE" id="PS50102"/>
    </source>
</evidence>
<comment type="caution">
    <text evidence="4">The sequence shown here is derived from an EMBL/GenBank/DDBJ whole genome shotgun (WGS) entry which is preliminary data.</text>
</comment>
<evidence type="ECO:0000313" key="5">
    <source>
        <dbReference type="Proteomes" id="UP001600064"/>
    </source>
</evidence>
<evidence type="ECO:0000256" key="1">
    <source>
        <dbReference type="PROSITE-ProRule" id="PRU00176"/>
    </source>
</evidence>
<dbReference type="PROSITE" id="PS50102">
    <property type="entry name" value="RRM"/>
    <property type="match status" value="1"/>
</dbReference>